<evidence type="ECO:0000313" key="15">
    <source>
        <dbReference type="EMBL" id="KAG7302121.1"/>
    </source>
</evidence>
<feature type="compositionally biased region" description="Polar residues" evidence="12">
    <location>
        <begin position="1"/>
        <end position="21"/>
    </location>
</feature>
<dbReference type="EMBL" id="JAHIBW010000018">
    <property type="protein sequence ID" value="KAG7302121.1"/>
    <property type="molecule type" value="Genomic_DNA"/>
</dbReference>
<dbReference type="EC" id="7.2.1.3" evidence="11"/>
<dbReference type="Pfam" id="PF03188">
    <property type="entry name" value="Cytochrom_B561"/>
    <property type="match status" value="1"/>
</dbReference>
<keyword evidence="3" id="KW-0813">Transport</keyword>
<evidence type="ECO:0000256" key="3">
    <source>
        <dbReference type="ARBA" id="ARBA00022448"/>
    </source>
</evidence>
<evidence type="ECO:0000256" key="10">
    <source>
        <dbReference type="ARBA" id="ARBA00023136"/>
    </source>
</evidence>
<dbReference type="Gene3D" id="1.20.120.1770">
    <property type="match status" value="1"/>
</dbReference>
<evidence type="ECO:0000256" key="5">
    <source>
        <dbReference type="ARBA" id="ARBA00022692"/>
    </source>
</evidence>
<accession>A0ABQ7QA72</accession>
<keyword evidence="5 13" id="KW-0812">Transmembrane</keyword>
<evidence type="ECO:0000313" key="16">
    <source>
        <dbReference type="Proteomes" id="UP000823941"/>
    </source>
</evidence>
<evidence type="ECO:0000256" key="11">
    <source>
        <dbReference type="ARBA" id="ARBA00024225"/>
    </source>
</evidence>
<keyword evidence="6" id="KW-0479">Metal-binding</keyword>
<gene>
    <name evidence="15" type="ORF">JYU34_013582</name>
</gene>
<sequence>MTSPVDKPNQSDPEAFTSTRPVDNGAKTGKQSEGDYRLQIFQSSLNALAHILIGATVMPCLLYALRNGVPLTATSVHIILCVIGHHLLMAEAILSLSPANGWSSRLRLVDKRRAHWILMTTGSGMAIAGSFYKILDKPVHWNTLHGQFALVALVFTVASLFNGLTSHYAYEWRVVFNANLSKITHICFGVLAYTMSSVCLIYGLDKQGVRNWATSPVVDALIAAIVVYTAICIINPTISFYRKSKLVVKNSL</sequence>
<evidence type="ECO:0000256" key="6">
    <source>
        <dbReference type="ARBA" id="ARBA00022723"/>
    </source>
</evidence>
<comment type="subcellular location">
    <subcellularLocation>
        <location evidence="2">Membrane</location>
        <topology evidence="2">Multi-pass membrane protein</topology>
    </subcellularLocation>
</comment>
<evidence type="ECO:0000256" key="9">
    <source>
        <dbReference type="ARBA" id="ARBA00023004"/>
    </source>
</evidence>
<evidence type="ECO:0000256" key="12">
    <source>
        <dbReference type="SAM" id="MobiDB-lite"/>
    </source>
</evidence>
<organism evidence="15 16">
    <name type="scientific">Plutella xylostella</name>
    <name type="common">Diamondback moth</name>
    <name type="synonym">Plutella maculipennis</name>
    <dbReference type="NCBI Taxonomy" id="51655"/>
    <lineage>
        <taxon>Eukaryota</taxon>
        <taxon>Metazoa</taxon>
        <taxon>Ecdysozoa</taxon>
        <taxon>Arthropoda</taxon>
        <taxon>Hexapoda</taxon>
        <taxon>Insecta</taxon>
        <taxon>Pterygota</taxon>
        <taxon>Neoptera</taxon>
        <taxon>Endopterygota</taxon>
        <taxon>Lepidoptera</taxon>
        <taxon>Glossata</taxon>
        <taxon>Ditrysia</taxon>
        <taxon>Yponomeutoidea</taxon>
        <taxon>Plutellidae</taxon>
        <taxon>Plutella</taxon>
    </lineage>
</organism>
<reference evidence="15 16" key="1">
    <citation type="submission" date="2021-06" db="EMBL/GenBank/DDBJ databases">
        <title>A haploid diamondback moth (Plutella xylostella L.) genome assembly resolves 31 chromosomes and identifies a diamide resistance mutation.</title>
        <authorList>
            <person name="Ward C.M."/>
            <person name="Perry K.D."/>
            <person name="Baker G."/>
            <person name="Powis K."/>
            <person name="Heckel D.G."/>
            <person name="Baxter S.W."/>
        </authorList>
    </citation>
    <scope>NUCLEOTIDE SEQUENCE [LARGE SCALE GENOMIC DNA]</scope>
    <source>
        <strain evidence="15 16">LV</strain>
        <tissue evidence="15">Single pupa</tissue>
    </source>
</reference>
<dbReference type="InterPro" id="IPR045150">
    <property type="entry name" value="CYB561D1/2"/>
</dbReference>
<feature type="transmembrane region" description="Helical" evidence="13">
    <location>
        <begin position="147"/>
        <end position="165"/>
    </location>
</feature>
<evidence type="ECO:0000256" key="13">
    <source>
        <dbReference type="SAM" id="Phobius"/>
    </source>
</evidence>
<keyword evidence="7" id="KW-0249">Electron transport</keyword>
<keyword evidence="16" id="KW-1185">Reference proteome</keyword>
<evidence type="ECO:0000256" key="8">
    <source>
        <dbReference type="ARBA" id="ARBA00022989"/>
    </source>
</evidence>
<evidence type="ECO:0000259" key="14">
    <source>
        <dbReference type="PROSITE" id="PS50939"/>
    </source>
</evidence>
<keyword evidence="10 13" id="KW-0472">Membrane</keyword>
<comment type="caution">
    <text evidence="15">The sequence shown here is derived from an EMBL/GenBank/DDBJ whole genome shotgun (WGS) entry which is preliminary data.</text>
</comment>
<feature type="transmembrane region" description="Helical" evidence="13">
    <location>
        <begin position="186"/>
        <end position="204"/>
    </location>
</feature>
<evidence type="ECO:0000256" key="1">
    <source>
        <dbReference type="ARBA" id="ARBA00001970"/>
    </source>
</evidence>
<dbReference type="PANTHER" id="PTHR15422">
    <property type="entry name" value="OS05G0565100 PROTEIN"/>
    <property type="match status" value="1"/>
</dbReference>
<keyword evidence="4" id="KW-0349">Heme</keyword>
<proteinExistence type="predicted"/>
<protein>
    <recommendedName>
        <fullName evidence="11">ascorbate ferrireductase (transmembrane)</fullName>
        <ecNumber evidence="11">7.2.1.3</ecNumber>
    </recommendedName>
</protein>
<keyword evidence="9" id="KW-0408">Iron</keyword>
<feature type="transmembrane region" description="Helical" evidence="13">
    <location>
        <begin position="77"/>
        <end position="96"/>
    </location>
</feature>
<evidence type="ECO:0000256" key="4">
    <source>
        <dbReference type="ARBA" id="ARBA00022617"/>
    </source>
</evidence>
<comment type="cofactor">
    <cofactor evidence="1">
        <name>heme b</name>
        <dbReference type="ChEBI" id="CHEBI:60344"/>
    </cofactor>
</comment>
<feature type="transmembrane region" description="Helical" evidence="13">
    <location>
        <begin position="220"/>
        <end position="241"/>
    </location>
</feature>
<evidence type="ECO:0000256" key="2">
    <source>
        <dbReference type="ARBA" id="ARBA00004141"/>
    </source>
</evidence>
<feature type="transmembrane region" description="Helical" evidence="13">
    <location>
        <begin position="47"/>
        <end position="65"/>
    </location>
</feature>
<feature type="region of interest" description="Disordered" evidence="12">
    <location>
        <begin position="1"/>
        <end position="31"/>
    </location>
</feature>
<dbReference type="InterPro" id="IPR006593">
    <property type="entry name" value="Cyt_b561/ferric_Rdtase_TM"/>
</dbReference>
<dbReference type="SMART" id="SM00665">
    <property type="entry name" value="B561"/>
    <property type="match status" value="1"/>
</dbReference>
<keyword evidence="8 13" id="KW-1133">Transmembrane helix</keyword>
<dbReference type="PROSITE" id="PS50939">
    <property type="entry name" value="CYTOCHROME_B561"/>
    <property type="match status" value="1"/>
</dbReference>
<feature type="transmembrane region" description="Helical" evidence="13">
    <location>
        <begin position="116"/>
        <end position="135"/>
    </location>
</feature>
<dbReference type="PANTHER" id="PTHR15422:SF43">
    <property type="entry name" value="ASCORBATE FERRIREDUCTASE (TRANSMEMBRANE)"/>
    <property type="match status" value="1"/>
</dbReference>
<feature type="domain" description="Cytochrome b561" evidence="14">
    <location>
        <begin position="44"/>
        <end position="241"/>
    </location>
</feature>
<evidence type="ECO:0000256" key="7">
    <source>
        <dbReference type="ARBA" id="ARBA00022982"/>
    </source>
</evidence>
<dbReference type="Proteomes" id="UP000823941">
    <property type="component" value="Chromosome 18"/>
</dbReference>
<name>A0ABQ7QA72_PLUXY</name>